<evidence type="ECO:0000313" key="3">
    <source>
        <dbReference type="Proteomes" id="UP001341840"/>
    </source>
</evidence>
<evidence type="ECO:0000313" key="2">
    <source>
        <dbReference type="EMBL" id="MED6119786.1"/>
    </source>
</evidence>
<feature type="region of interest" description="Disordered" evidence="1">
    <location>
        <begin position="1"/>
        <end position="98"/>
    </location>
</feature>
<proteinExistence type="predicted"/>
<feature type="compositionally biased region" description="Polar residues" evidence="1">
    <location>
        <begin position="1"/>
        <end position="13"/>
    </location>
</feature>
<keyword evidence="3" id="KW-1185">Reference proteome</keyword>
<dbReference type="EMBL" id="JASCZI010030248">
    <property type="protein sequence ID" value="MED6119786.1"/>
    <property type="molecule type" value="Genomic_DNA"/>
</dbReference>
<evidence type="ECO:0000256" key="1">
    <source>
        <dbReference type="SAM" id="MobiDB-lite"/>
    </source>
</evidence>
<name>A0ABU6R753_9FABA</name>
<accession>A0ABU6R753</accession>
<organism evidence="2 3">
    <name type="scientific">Stylosanthes scabra</name>
    <dbReference type="NCBI Taxonomy" id="79078"/>
    <lineage>
        <taxon>Eukaryota</taxon>
        <taxon>Viridiplantae</taxon>
        <taxon>Streptophyta</taxon>
        <taxon>Embryophyta</taxon>
        <taxon>Tracheophyta</taxon>
        <taxon>Spermatophyta</taxon>
        <taxon>Magnoliopsida</taxon>
        <taxon>eudicotyledons</taxon>
        <taxon>Gunneridae</taxon>
        <taxon>Pentapetalae</taxon>
        <taxon>rosids</taxon>
        <taxon>fabids</taxon>
        <taxon>Fabales</taxon>
        <taxon>Fabaceae</taxon>
        <taxon>Papilionoideae</taxon>
        <taxon>50 kb inversion clade</taxon>
        <taxon>dalbergioids sensu lato</taxon>
        <taxon>Dalbergieae</taxon>
        <taxon>Pterocarpus clade</taxon>
        <taxon>Stylosanthes</taxon>
    </lineage>
</organism>
<gene>
    <name evidence="2" type="ORF">PIB30_014834</name>
</gene>
<comment type="caution">
    <text evidence="2">The sequence shown here is derived from an EMBL/GenBank/DDBJ whole genome shotgun (WGS) entry which is preliminary data.</text>
</comment>
<reference evidence="2 3" key="1">
    <citation type="journal article" date="2023" name="Plants (Basel)">
        <title>Bridging the Gap: Combining Genomics and Transcriptomics Approaches to Understand Stylosanthes scabra, an Orphan Legume from the Brazilian Caatinga.</title>
        <authorList>
            <person name="Ferreira-Neto J.R.C."/>
            <person name="da Silva M.D."/>
            <person name="Binneck E."/>
            <person name="de Melo N.F."/>
            <person name="da Silva R.H."/>
            <person name="de Melo A.L.T.M."/>
            <person name="Pandolfi V."/>
            <person name="Bustamante F.O."/>
            <person name="Brasileiro-Vidal A.C."/>
            <person name="Benko-Iseppon A.M."/>
        </authorList>
    </citation>
    <scope>NUCLEOTIDE SEQUENCE [LARGE SCALE GENOMIC DNA]</scope>
    <source>
        <tissue evidence="2">Leaves</tissue>
    </source>
</reference>
<dbReference type="Proteomes" id="UP001341840">
    <property type="component" value="Unassembled WGS sequence"/>
</dbReference>
<sequence length="132" mass="14578">MTNQKSRCPSTEALQRCPTPRSRSLPIRSHFHFLPHDQQSHSESSSVNGRNLVAEPSHPDHALRNQTPGAPEPRSCSTARMHGGHDRPPATSTFDQSPGVGTAFCDRACQRLCRAVNHHNSGEVRVVRGLRE</sequence>
<protein>
    <submittedName>
        <fullName evidence="2">Uncharacterized protein</fullName>
    </submittedName>
</protein>